<dbReference type="AlphaFoldDB" id="A0A4U9XME9"/>
<dbReference type="InterPro" id="IPR050582">
    <property type="entry name" value="HAD-like_SerB"/>
</dbReference>
<dbReference type="EMBL" id="CABEHT010000001">
    <property type="protein sequence ID" value="VTS13541.1"/>
    <property type="molecule type" value="Genomic_DNA"/>
</dbReference>
<comment type="catalytic activity">
    <reaction evidence="11">
        <text>O-phospho-L-serine + H2O = L-serine + phosphate</text>
        <dbReference type="Rhea" id="RHEA:21208"/>
        <dbReference type="ChEBI" id="CHEBI:15377"/>
        <dbReference type="ChEBI" id="CHEBI:33384"/>
        <dbReference type="ChEBI" id="CHEBI:43474"/>
        <dbReference type="ChEBI" id="CHEBI:57524"/>
        <dbReference type="EC" id="3.1.3.3"/>
    </reaction>
</comment>
<evidence type="ECO:0000256" key="1">
    <source>
        <dbReference type="ARBA" id="ARBA00001946"/>
    </source>
</evidence>
<dbReference type="SUPFAM" id="SSF56784">
    <property type="entry name" value="HAD-like"/>
    <property type="match status" value="1"/>
</dbReference>
<dbReference type="SFLD" id="SFLDS00003">
    <property type="entry name" value="Haloacid_Dehalogenase"/>
    <property type="match status" value="1"/>
</dbReference>
<dbReference type="UniPathway" id="UPA00135">
    <property type="reaction ID" value="UER00198"/>
</dbReference>
<dbReference type="GO" id="GO:0036424">
    <property type="term" value="F:L-phosphoserine phosphatase activity"/>
    <property type="evidence" value="ECO:0007669"/>
    <property type="project" value="InterPro"/>
</dbReference>
<dbReference type="InterPro" id="IPR004469">
    <property type="entry name" value="PSP"/>
</dbReference>
<evidence type="ECO:0000256" key="2">
    <source>
        <dbReference type="ARBA" id="ARBA00005135"/>
    </source>
</evidence>
<reference evidence="14 15" key="1">
    <citation type="submission" date="2019-05" db="EMBL/GenBank/DDBJ databases">
        <authorList>
            <consortium name="Pathogen Informatics"/>
        </authorList>
    </citation>
    <scope>NUCLEOTIDE SEQUENCE [LARGE SCALE GENOMIC DNA]</scope>
    <source>
        <strain evidence="14 15">NCTC5386</strain>
    </source>
</reference>
<comment type="catalytic activity">
    <reaction evidence="12">
        <text>O-phospho-D-serine + H2O = D-serine + phosphate</text>
        <dbReference type="Rhea" id="RHEA:24873"/>
        <dbReference type="ChEBI" id="CHEBI:15377"/>
        <dbReference type="ChEBI" id="CHEBI:35247"/>
        <dbReference type="ChEBI" id="CHEBI:43474"/>
        <dbReference type="ChEBI" id="CHEBI:58680"/>
        <dbReference type="EC" id="3.1.3.3"/>
    </reaction>
</comment>
<comment type="pathway">
    <text evidence="2">Amino-acid biosynthesis; L-serine biosynthesis; L-serine from 3-phospho-D-glycerate: step 3/3.</text>
</comment>
<evidence type="ECO:0000313" key="15">
    <source>
        <dbReference type="Proteomes" id="UP000394068"/>
    </source>
</evidence>
<dbReference type="NCBIfam" id="TIGR01488">
    <property type="entry name" value="HAD-SF-IB"/>
    <property type="match status" value="1"/>
</dbReference>
<evidence type="ECO:0000313" key="14">
    <source>
        <dbReference type="EMBL" id="VTS13541.1"/>
    </source>
</evidence>
<evidence type="ECO:0000256" key="4">
    <source>
        <dbReference type="ARBA" id="ARBA00012640"/>
    </source>
</evidence>
<comment type="similarity">
    <text evidence="3">Belongs to the HAD-like hydrolase superfamily. SerB family.</text>
</comment>
<evidence type="ECO:0000256" key="8">
    <source>
        <dbReference type="ARBA" id="ARBA00022842"/>
    </source>
</evidence>
<protein>
    <recommendedName>
        <fullName evidence="4">phosphoserine phosphatase</fullName>
        <ecNumber evidence="4">3.1.3.3</ecNumber>
    </recommendedName>
    <alternativeName>
        <fullName evidence="10">O-phosphoserine phosphohydrolase</fullName>
    </alternativeName>
</protein>
<dbReference type="SFLD" id="SFLDF00029">
    <property type="entry name" value="phosphoserine_phosphatase"/>
    <property type="match status" value="1"/>
</dbReference>
<dbReference type="NCBIfam" id="TIGR00338">
    <property type="entry name" value="serB"/>
    <property type="match status" value="1"/>
</dbReference>
<evidence type="ECO:0000256" key="5">
    <source>
        <dbReference type="ARBA" id="ARBA00022605"/>
    </source>
</evidence>
<keyword evidence="6" id="KW-0479">Metal-binding</keyword>
<evidence type="ECO:0000256" key="10">
    <source>
        <dbReference type="ARBA" id="ARBA00031693"/>
    </source>
</evidence>
<dbReference type="GO" id="GO:0005737">
    <property type="term" value="C:cytoplasm"/>
    <property type="evidence" value="ECO:0007669"/>
    <property type="project" value="TreeGrafter"/>
</dbReference>
<keyword evidence="5" id="KW-0028">Amino-acid biosynthesis</keyword>
<evidence type="ECO:0000256" key="13">
    <source>
        <dbReference type="PIRSR" id="PIRSR604469-1"/>
    </source>
</evidence>
<dbReference type="PANTHER" id="PTHR43344">
    <property type="entry name" value="PHOSPHOSERINE PHOSPHATASE"/>
    <property type="match status" value="1"/>
</dbReference>
<dbReference type="PANTHER" id="PTHR43344:SF2">
    <property type="entry name" value="PHOSPHOSERINE PHOSPHATASE"/>
    <property type="match status" value="1"/>
</dbReference>
<evidence type="ECO:0000256" key="7">
    <source>
        <dbReference type="ARBA" id="ARBA00022801"/>
    </source>
</evidence>
<proteinExistence type="inferred from homology"/>
<feature type="active site" description="Proton donor" evidence="13">
    <location>
        <position position="13"/>
    </location>
</feature>
<accession>A0A4U9XME9</accession>
<evidence type="ECO:0000256" key="3">
    <source>
        <dbReference type="ARBA" id="ARBA00009184"/>
    </source>
</evidence>
<evidence type="ECO:0000256" key="9">
    <source>
        <dbReference type="ARBA" id="ARBA00023299"/>
    </source>
</evidence>
<dbReference type="CDD" id="cd07500">
    <property type="entry name" value="HAD_PSP"/>
    <property type="match status" value="1"/>
</dbReference>
<dbReference type="Pfam" id="PF12710">
    <property type="entry name" value="HAD"/>
    <property type="match status" value="1"/>
</dbReference>
<sequence>MKDVKGLLLMDVDSTLIKEEVIDLLGQEAGLGLEIAEITDSAMNGLLDFQEALTERVNLLKGLPTSVFKQVYQQIHLQKGAKELVDLMHAKGFKVGVVSGGFHEIIDPLAQELKLDYVKANKLEVRGGYLTGLVAGQVVDKEVKYQCLLEWAKENDLELVDTIAVGDGANDLPMIQAAGIGVAFCAKSVVKAQAPYQINKADLMELIPLIEQRGLPKEEN</sequence>
<keyword evidence="9" id="KW-0718">Serine biosynthesis</keyword>
<dbReference type="GO" id="GO:0000287">
    <property type="term" value="F:magnesium ion binding"/>
    <property type="evidence" value="ECO:0007669"/>
    <property type="project" value="TreeGrafter"/>
</dbReference>
<keyword evidence="8" id="KW-0460">Magnesium</keyword>
<dbReference type="RefSeq" id="WP_077322653.1">
    <property type="nucleotide sequence ID" value="NZ_CABEHT010000001.1"/>
</dbReference>
<dbReference type="InterPro" id="IPR036412">
    <property type="entry name" value="HAD-like_sf"/>
</dbReference>
<keyword evidence="7 14" id="KW-0378">Hydrolase</keyword>
<dbReference type="SFLD" id="SFLDG01137">
    <property type="entry name" value="C1.6.1:_Phosphoserine_Phosphat"/>
    <property type="match status" value="1"/>
</dbReference>
<dbReference type="EC" id="3.1.3.3" evidence="4"/>
<evidence type="ECO:0000256" key="6">
    <source>
        <dbReference type="ARBA" id="ARBA00022723"/>
    </source>
</evidence>
<evidence type="ECO:0000256" key="11">
    <source>
        <dbReference type="ARBA" id="ARBA00048138"/>
    </source>
</evidence>
<gene>
    <name evidence="14" type="primary">serB</name>
    <name evidence="14" type="ORF">NCTC5386_01020</name>
</gene>
<comment type="cofactor">
    <cofactor evidence="1">
        <name>Mg(2+)</name>
        <dbReference type="ChEBI" id="CHEBI:18420"/>
    </cofactor>
</comment>
<feature type="active site" description="Nucleophile" evidence="13">
    <location>
        <position position="11"/>
    </location>
</feature>
<dbReference type="GO" id="GO:0006564">
    <property type="term" value="P:L-serine biosynthetic process"/>
    <property type="evidence" value="ECO:0007669"/>
    <property type="project" value="UniProtKB-KW"/>
</dbReference>
<dbReference type="Proteomes" id="UP000394068">
    <property type="component" value="Unassembled WGS sequence"/>
</dbReference>
<dbReference type="InterPro" id="IPR023214">
    <property type="entry name" value="HAD_sf"/>
</dbReference>
<dbReference type="Gene3D" id="3.40.50.1000">
    <property type="entry name" value="HAD superfamily/HAD-like"/>
    <property type="match status" value="1"/>
</dbReference>
<organism evidence="14 15">
    <name type="scientific">Streptococcus pseudoporcinus</name>
    <dbReference type="NCBI Taxonomy" id="361101"/>
    <lineage>
        <taxon>Bacteria</taxon>
        <taxon>Bacillati</taxon>
        <taxon>Bacillota</taxon>
        <taxon>Bacilli</taxon>
        <taxon>Lactobacillales</taxon>
        <taxon>Streptococcaceae</taxon>
        <taxon>Streptococcus</taxon>
    </lineage>
</organism>
<name>A0A4U9XME9_9STRE</name>
<dbReference type="SFLD" id="SFLDG01136">
    <property type="entry name" value="C1.6:_Phosphoserine_Phosphatas"/>
    <property type="match status" value="1"/>
</dbReference>
<evidence type="ECO:0000256" key="12">
    <source>
        <dbReference type="ARBA" id="ARBA00048523"/>
    </source>
</evidence>